<keyword evidence="6 9" id="KW-0547">Nucleotide-binding</keyword>
<comment type="function">
    <text evidence="9 10">The RecF protein is involved in DNA metabolism; it is required for DNA replication and normal SOS inducibility. RecF binds preferentially to single-stranded, linear DNA. It also seems to bind ATP.</text>
</comment>
<dbReference type="GO" id="GO:0009432">
    <property type="term" value="P:SOS response"/>
    <property type="evidence" value="ECO:0007669"/>
    <property type="project" value="UniProtKB-UniRule"/>
</dbReference>
<keyword evidence="5 9" id="KW-0235">DNA replication</keyword>
<comment type="subcellular location">
    <subcellularLocation>
        <location evidence="1 9 10">Cytoplasm</location>
    </subcellularLocation>
</comment>
<keyword evidence="13" id="KW-1185">Reference proteome</keyword>
<evidence type="ECO:0000256" key="3">
    <source>
        <dbReference type="ARBA" id="ARBA00020170"/>
    </source>
</evidence>
<feature type="domain" description="AAA+ ATPase" evidence="11">
    <location>
        <begin position="34"/>
        <end position="397"/>
    </location>
</feature>
<dbReference type="GO" id="GO:0005737">
    <property type="term" value="C:cytoplasm"/>
    <property type="evidence" value="ECO:0007669"/>
    <property type="project" value="UniProtKB-SubCell"/>
</dbReference>
<evidence type="ECO:0000313" key="13">
    <source>
        <dbReference type="Proteomes" id="UP000445696"/>
    </source>
</evidence>
<evidence type="ECO:0000256" key="6">
    <source>
        <dbReference type="ARBA" id="ARBA00022741"/>
    </source>
</evidence>
<keyword evidence="9 10" id="KW-0234">DNA repair</keyword>
<dbReference type="PANTHER" id="PTHR32182">
    <property type="entry name" value="DNA REPLICATION AND REPAIR PROTEIN RECF"/>
    <property type="match status" value="1"/>
</dbReference>
<dbReference type="PROSITE" id="PS00617">
    <property type="entry name" value="RECF_1"/>
    <property type="match status" value="1"/>
</dbReference>
<reference evidence="12 13" key="1">
    <citation type="journal article" date="2014" name="Int. J. Syst. Evol. Microbiol.">
        <title>Sneathiella chungangensis sp. nov., isolated from a marine sand, and emended description of the genus Sneathiella.</title>
        <authorList>
            <person name="Siamphan C."/>
            <person name="Kim H."/>
            <person name="Lee J.S."/>
            <person name="Kim W."/>
        </authorList>
    </citation>
    <scope>NUCLEOTIDE SEQUENCE [LARGE SCALE GENOMIC DNA]</scope>
    <source>
        <strain evidence="12 13">KCTC 32476</strain>
    </source>
</reference>
<evidence type="ECO:0000256" key="4">
    <source>
        <dbReference type="ARBA" id="ARBA00022490"/>
    </source>
</evidence>
<comment type="similarity">
    <text evidence="2 9 10">Belongs to the RecF family.</text>
</comment>
<evidence type="ECO:0000256" key="2">
    <source>
        <dbReference type="ARBA" id="ARBA00008016"/>
    </source>
</evidence>
<dbReference type="HAMAP" id="MF_00365">
    <property type="entry name" value="RecF"/>
    <property type="match status" value="1"/>
</dbReference>
<dbReference type="Gene3D" id="1.20.1050.90">
    <property type="entry name" value="RecF/RecN/SMC, N-terminal domain"/>
    <property type="match status" value="1"/>
</dbReference>
<dbReference type="PROSITE" id="PS00618">
    <property type="entry name" value="RECF_2"/>
    <property type="match status" value="1"/>
</dbReference>
<comment type="caution">
    <text evidence="12">The sequence shown here is derived from an EMBL/GenBank/DDBJ whole genome shotgun (WGS) entry which is preliminary data.</text>
</comment>
<keyword evidence="9 10" id="KW-0742">SOS response</keyword>
<dbReference type="Pfam" id="PF02463">
    <property type="entry name" value="SMC_N"/>
    <property type="match status" value="1"/>
</dbReference>
<dbReference type="EMBL" id="WTVA01000015">
    <property type="protein sequence ID" value="MZR24031.1"/>
    <property type="molecule type" value="Genomic_DNA"/>
</dbReference>
<evidence type="ECO:0000256" key="9">
    <source>
        <dbReference type="HAMAP-Rule" id="MF_00365"/>
    </source>
</evidence>
<feature type="binding site" evidence="9">
    <location>
        <begin position="42"/>
        <end position="49"/>
    </location>
    <ligand>
        <name>ATP</name>
        <dbReference type="ChEBI" id="CHEBI:30616"/>
    </ligand>
</feature>
<dbReference type="SMART" id="SM00382">
    <property type="entry name" value="AAA"/>
    <property type="match status" value="1"/>
</dbReference>
<keyword evidence="7 9" id="KW-0067">ATP-binding</keyword>
<evidence type="ECO:0000259" key="11">
    <source>
        <dbReference type="SMART" id="SM00382"/>
    </source>
</evidence>
<dbReference type="GO" id="GO:0006260">
    <property type="term" value="P:DNA replication"/>
    <property type="evidence" value="ECO:0007669"/>
    <property type="project" value="UniProtKB-UniRule"/>
</dbReference>
<name>A0A845MJV7_9PROT</name>
<dbReference type="GO" id="GO:0005524">
    <property type="term" value="F:ATP binding"/>
    <property type="evidence" value="ECO:0007669"/>
    <property type="project" value="UniProtKB-UniRule"/>
</dbReference>
<evidence type="ECO:0000313" key="12">
    <source>
        <dbReference type="EMBL" id="MZR24031.1"/>
    </source>
</evidence>
<dbReference type="InterPro" id="IPR042174">
    <property type="entry name" value="RecF_2"/>
</dbReference>
<evidence type="ECO:0000256" key="7">
    <source>
        <dbReference type="ARBA" id="ARBA00022840"/>
    </source>
</evidence>
<dbReference type="Gene3D" id="3.40.50.300">
    <property type="entry name" value="P-loop containing nucleotide triphosphate hydrolases"/>
    <property type="match status" value="1"/>
</dbReference>
<dbReference type="InterPro" id="IPR001238">
    <property type="entry name" value="DNA-binding_RecF"/>
</dbReference>
<dbReference type="SUPFAM" id="SSF52540">
    <property type="entry name" value="P-loop containing nucleoside triphosphate hydrolases"/>
    <property type="match status" value="1"/>
</dbReference>
<gene>
    <name evidence="9 12" type="primary">recF</name>
    <name evidence="12" type="ORF">GQF03_16975</name>
</gene>
<dbReference type="PANTHER" id="PTHR32182:SF0">
    <property type="entry name" value="DNA REPLICATION AND REPAIR PROTEIN RECF"/>
    <property type="match status" value="1"/>
</dbReference>
<evidence type="ECO:0000256" key="1">
    <source>
        <dbReference type="ARBA" id="ARBA00004496"/>
    </source>
</evidence>
<dbReference type="Proteomes" id="UP000445696">
    <property type="component" value="Unassembled WGS sequence"/>
</dbReference>
<proteinExistence type="inferred from homology"/>
<dbReference type="InterPro" id="IPR027417">
    <property type="entry name" value="P-loop_NTPase"/>
</dbReference>
<dbReference type="AlphaFoldDB" id="A0A845MJV7"/>
<dbReference type="InterPro" id="IPR003395">
    <property type="entry name" value="RecF/RecN/SMC_N"/>
</dbReference>
<organism evidence="12 13">
    <name type="scientific">Sneathiella chungangensis</name>
    <dbReference type="NCBI Taxonomy" id="1418234"/>
    <lineage>
        <taxon>Bacteria</taxon>
        <taxon>Pseudomonadati</taxon>
        <taxon>Pseudomonadota</taxon>
        <taxon>Alphaproteobacteria</taxon>
        <taxon>Sneathiellales</taxon>
        <taxon>Sneathiellaceae</taxon>
        <taxon>Sneathiella</taxon>
    </lineage>
</organism>
<keyword evidence="8 9" id="KW-0238">DNA-binding</keyword>
<dbReference type="OrthoDB" id="9803889at2"/>
<evidence type="ECO:0000256" key="8">
    <source>
        <dbReference type="ARBA" id="ARBA00023125"/>
    </source>
</evidence>
<dbReference type="GO" id="GO:0000731">
    <property type="term" value="P:DNA synthesis involved in DNA repair"/>
    <property type="evidence" value="ECO:0007669"/>
    <property type="project" value="TreeGrafter"/>
</dbReference>
<accession>A0A845MJV7</accession>
<dbReference type="InterPro" id="IPR018078">
    <property type="entry name" value="DNA-binding_RecF_CS"/>
</dbReference>
<evidence type="ECO:0000256" key="5">
    <source>
        <dbReference type="ARBA" id="ARBA00022705"/>
    </source>
</evidence>
<keyword evidence="9 10" id="KW-0227">DNA damage</keyword>
<sequence>MGVAIEEPFVSAYVITRLILTDFRNYTHLKVETDGRPVVLTGANGSGKTNLLEAISFLTPGRGLRRAKLLEAANTNGGGGWAVAADVRSDAGESTLGTGLVSGGTEAGTADMAERRSVRIDGQTMSGSNALAEHIKVSWLTPQMDRLFQEGAAGRRRFLDRLTYGFDPAHGKRMTAYEKVMRERNRLLKEGRHDRHWLASLERTLAGTGTAIAAARRETTERLNKAMATADQGPGGRAFPKAELSARGLLEGWLEEEMSALDVEDRYRATLEASRRQDALAGATGQGPHRSDLGVLHKDKGMPAELCSTGEQKALLISIILGDARLQAGLQGQAPILLLDEITAHLDATRRAALFDEIEEMKTQAWMTGTDYAQFSELGSRAQFLTVDNGAVRQTVAR</sequence>
<dbReference type="InterPro" id="IPR003593">
    <property type="entry name" value="AAA+_ATPase"/>
</dbReference>
<evidence type="ECO:0000256" key="10">
    <source>
        <dbReference type="RuleBase" id="RU000578"/>
    </source>
</evidence>
<keyword evidence="4 9" id="KW-0963">Cytoplasm</keyword>
<protein>
    <recommendedName>
        <fullName evidence="3 9">DNA replication and repair protein RecF</fullName>
    </recommendedName>
</protein>
<dbReference type="GO" id="GO:0003697">
    <property type="term" value="F:single-stranded DNA binding"/>
    <property type="evidence" value="ECO:0007669"/>
    <property type="project" value="UniProtKB-UniRule"/>
</dbReference>
<dbReference type="NCBIfam" id="TIGR00611">
    <property type="entry name" value="recf"/>
    <property type="match status" value="1"/>
</dbReference>
<dbReference type="GO" id="GO:0006302">
    <property type="term" value="P:double-strand break repair"/>
    <property type="evidence" value="ECO:0007669"/>
    <property type="project" value="TreeGrafter"/>
</dbReference>